<evidence type="ECO:0000313" key="2">
    <source>
        <dbReference type="EMBL" id="MER5172288.1"/>
    </source>
</evidence>
<evidence type="ECO:0000313" key="3">
    <source>
        <dbReference type="Proteomes" id="UP001438953"/>
    </source>
</evidence>
<dbReference type="RefSeq" id="WP_339113196.1">
    <property type="nucleotide sequence ID" value="NZ_JAYWLC010000007.1"/>
</dbReference>
<keyword evidence="3" id="KW-1185">Reference proteome</keyword>
<comment type="caution">
    <text evidence="2">The sequence shown here is derived from an EMBL/GenBank/DDBJ whole genome shotgun (WGS) entry which is preliminary data.</text>
</comment>
<dbReference type="Proteomes" id="UP001438953">
    <property type="component" value="Unassembled WGS sequence"/>
</dbReference>
<reference evidence="2 3" key="2">
    <citation type="submission" date="2024-06" db="EMBL/GenBank/DDBJ databases">
        <title>Thioclava kandeliae sp. nov. from a rhizosphere soil sample of Kandelia candel in a mangrove.</title>
        <authorList>
            <person name="Mu T."/>
        </authorList>
    </citation>
    <scope>NUCLEOTIDE SEQUENCE [LARGE SCALE GENOMIC DNA]</scope>
    <source>
        <strain evidence="2 3">CPCC 100088</strain>
    </source>
</reference>
<name>A0ABV1SHB1_9RHOB</name>
<evidence type="ECO:0008006" key="4">
    <source>
        <dbReference type="Google" id="ProtNLM"/>
    </source>
</evidence>
<dbReference type="EMBL" id="JAYWLC010000007">
    <property type="protein sequence ID" value="MER5172288.1"/>
    <property type="molecule type" value="Genomic_DNA"/>
</dbReference>
<organism evidence="2 3">
    <name type="scientific">Thioclava kandeliae</name>
    <dbReference type="NCBI Taxonomy" id="3070818"/>
    <lineage>
        <taxon>Bacteria</taxon>
        <taxon>Pseudomonadati</taxon>
        <taxon>Pseudomonadota</taxon>
        <taxon>Alphaproteobacteria</taxon>
        <taxon>Rhodobacterales</taxon>
        <taxon>Paracoccaceae</taxon>
        <taxon>Thioclava</taxon>
    </lineage>
</organism>
<keyword evidence="1" id="KW-0732">Signal</keyword>
<accession>A0ABV1SHB1</accession>
<sequence>MRKSAILVAILGATAALAGCQSGNGYGNGGFLNSDGGRALVGAGAGALVADATDNNVVAGAALGAGAGALCDDAGVCSRSY</sequence>
<gene>
    <name evidence="2" type="ORF">VSX56_10925</name>
</gene>
<protein>
    <recommendedName>
        <fullName evidence="4">17 kDa surface antigen</fullName>
    </recommendedName>
</protein>
<dbReference type="PROSITE" id="PS51257">
    <property type="entry name" value="PROKAR_LIPOPROTEIN"/>
    <property type="match status" value="1"/>
</dbReference>
<proteinExistence type="predicted"/>
<feature type="chain" id="PRO_5046592885" description="17 kDa surface antigen" evidence="1">
    <location>
        <begin position="19"/>
        <end position="81"/>
    </location>
</feature>
<evidence type="ECO:0000256" key="1">
    <source>
        <dbReference type="SAM" id="SignalP"/>
    </source>
</evidence>
<feature type="signal peptide" evidence="1">
    <location>
        <begin position="1"/>
        <end position="18"/>
    </location>
</feature>
<reference evidence="2 3" key="1">
    <citation type="submission" date="2024-01" db="EMBL/GenBank/DDBJ databases">
        <authorList>
            <person name="Deng Y."/>
            <person name="Su J."/>
        </authorList>
    </citation>
    <scope>NUCLEOTIDE SEQUENCE [LARGE SCALE GENOMIC DNA]</scope>
    <source>
        <strain evidence="2 3">CPCC 100088</strain>
    </source>
</reference>